<dbReference type="InterPro" id="IPR015797">
    <property type="entry name" value="NUDIX_hydrolase-like_dom_sf"/>
</dbReference>
<dbReference type="PROSITE" id="PS51462">
    <property type="entry name" value="NUDIX"/>
    <property type="match status" value="1"/>
</dbReference>
<dbReference type="EMBL" id="JAMXQV010000045">
    <property type="protein sequence ID" value="MCR6490415.1"/>
    <property type="molecule type" value="Genomic_DNA"/>
</dbReference>
<dbReference type="GO" id="GO:0005829">
    <property type="term" value="C:cytosol"/>
    <property type="evidence" value="ECO:0007669"/>
    <property type="project" value="TreeGrafter"/>
</dbReference>
<evidence type="ECO:0000256" key="1">
    <source>
        <dbReference type="ARBA" id="ARBA00001946"/>
    </source>
</evidence>
<feature type="domain" description="Nudix hydrolase" evidence="3">
    <location>
        <begin position="28"/>
        <end position="158"/>
    </location>
</feature>
<sequence>MFRSPWFDARRDTAVRPDGSSGIYDHIVTTGSVTVLAVDDQGSVAVTRQWIYTHENTQWRLPAGRIEADDPGAEVTARRELLEETGISARDWRHLGTINCADSFTNHRDHAFFATGLRHGPSHLEPGEADLEVRLLPFDRALSLVIEGEMPHAGSAYALLLARTLGLG</sequence>
<protein>
    <submittedName>
        <fullName evidence="4">NUDIX hydrolase</fullName>
    </submittedName>
</protein>
<keyword evidence="5" id="KW-1185">Reference proteome</keyword>
<proteinExistence type="predicted"/>
<gene>
    <name evidence="4" type="ORF">M8542_47185</name>
</gene>
<evidence type="ECO:0000313" key="5">
    <source>
        <dbReference type="Proteomes" id="UP001144096"/>
    </source>
</evidence>
<dbReference type="Pfam" id="PF00293">
    <property type="entry name" value="NUDIX"/>
    <property type="match status" value="1"/>
</dbReference>
<dbReference type="GO" id="GO:0019693">
    <property type="term" value="P:ribose phosphate metabolic process"/>
    <property type="evidence" value="ECO:0007669"/>
    <property type="project" value="TreeGrafter"/>
</dbReference>
<dbReference type="PANTHER" id="PTHR11839:SF18">
    <property type="entry name" value="NUDIX HYDROLASE DOMAIN-CONTAINING PROTEIN"/>
    <property type="match status" value="1"/>
</dbReference>
<dbReference type="Proteomes" id="UP001144096">
    <property type="component" value="Unassembled WGS sequence"/>
</dbReference>
<name>A0A9X2NNL7_9PSEU</name>
<evidence type="ECO:0000259" key="3">
    <source>
        <dbReference type="PROSITE" id="PS51462"/>
    </source>
</evidence>
<dbReference type="PANTHER" id="PTHR11839">
    <property type="entry name" value="UDP/ADP-SUGAR PYROPHOSPHATASE"/>
    <property type="match status" value="1"/>
</dbReference>
<dbReference type="RefSeq" id="WP_257926979.1">
    <property type="nucleotide sequence ID" value="NZ_JAMXQV010000045.1"/>
</dbReference>
<dbReference type="AlphaFoldDB" id="A0A9X2NNL7"/>
<organism evidence="4 5">
    <name type="scientific">Amycolatopsis iheyensis</name>
    <dbReference type="NCBI Taxonomy" id="2945988"/>
    <lineage>
        <taxon>Bacteria</taxon>
        <taxon>Bacillati</taxon>
        <taxon>Actinomycetota</taxon>
        <taxon>Actinomycetes</taxon>
        <taxon>Pseudonocardiales</taxon>
        <taxon>Pseudonocardiaceae</taxon>
        <taxon>Amycolatopsis</taxon>
    </lineage>
</organism>
<keyword evidence="2 4" id="KW-0378">Hydrolase</keyword>
<dbReference type="GO" id="GO:0006753">
    <property type="term" value="P:nucleoside phosphate metabolic process"/>
    <property type="evidence" value="ECO:0007669"/>
    <property type="project" value="TreeGrafter"/>
</dbReference>
<dbReference type="GO" id="GO:0016787">
    <property type="term" value="F:hydrolase activity"/>
    <property type="evidence" value="ECO:0007669"/>
    <property type="project" value="UniProtKB-KW"/>
</dbReference>
<dbReference type="Gene3D" id="3.90.79.10">
    <property type="entry name" value="Nucleoside Triphosphate Pyrophosphohydrolase"/>
    <property type="match status" value="1"/>
</dbReference>
<comment type="cofactor">
    <cofactor evidence="1">
        <name>Mg(2+)</name>
        <dbReference type="ChEBI" id="CHEBI:18420"/>
    </cofactor>
</comment>
<accession>A0A9X2NNL7</accession>
<reference evidence="4" key="1">
    <citation type="submission" date="2022-06" db="EMBL/GenBank/DDBJ databases">
        <title>Amycolatopsis iheyaensis sp. nov., a new species of the genus Amycolatopsis isolated from soil in Iheya island, Japan.</title>
        <authorList>
            <person name="Ngamcharungchit C."/>
            <person name="Kanto H."/>
            <person name="Take A."/>
            <person name="Intra B."/>
            <person name="Matsumoto A."/>
            <person name="Panbangred W."/>
            <person name="Inahashi Y."/>
        </authorList>
    </citation>
    <scope>NUCLEOTIDE SEQUENCE</scope>
    <source>
        <strain evidence="4">OK19-0408</strain>
    </source>
</reference>
<comment type="caution">
    <text evidence="4">The sequence shown here is derived from an EMBL/GenBank/DDBJ whole genome shotgun (WGS) entry which is preliminary data.</text>
</comment>
<evidence type="ECO:0000313" key="4">
    <source>
        <dbReference type="EMBL" id="MCR6490415.1"/>
    </source>
</evidence>
<dbReference type="InterPro" id="IPR000086">
    <property type="entry name" value="NUDIX_hydrolase_dom"/>
</dbReference>
<evidence type="ECO:0000256" key="2">
    <source>
        <dbReference type="ARBA" id="ARBA00022801"/>
    </source>
</evidence>
<dbReference type="SUPFAM" id="SSF55811">
    <property type="entry name" value="Nudix"/>
    <property type="match status" value="1"/>
</dbReference>